<evidence type="ECO:0000259" key="7">
    <source>
        <dbReference type="Pfam" id="PF04116"/>
    </source>
</evidence>
<feature type="transmembrane region" description="Helical" evidence="6">
    <location>
        <begin position="68"/>
        <end position="85"/>
    </location>
</feature>
<keyword evidence="2 6" id="KW-0812">Transmembrane</keyword>
<dbReference type="Pfam" id="PF04116">
    <property type="entry name" value="FA_hydroxylase"/>
    <property type="match status" value="1"/>
</dbReference>
<feature type="transmembrane region" description="Helical" evidence="6">
    <location>
        <begin position="12"/>
        <end position="34"/>
    </location>
</feature>
<comment type="subcellular location">
    <subcellularLocation>
        <location evidence="1">Membrane</location>
    </subcellularLocation>
</comment>
<evidence type="ECO:0000256" key="1">
    <source>
        <dbReference type="ARBA" id="ARBA00004370"/>
    </source>
</evidence>
<dbReference type="STRING" id="1219032.GCA_001515545_00289"/>
<evidence type="ECO:0000256" key="5">
    <source>
        <dbReference type="SAM" id="MobiDB-lite"/>
    </source>
</evidence>
<dbReference type="Proteomes" id="UP000220246">
    <property type="component" value="Unassembled WGS sequence"/>
</dbReference>
<evidence type="ECO:0000256" key="6">
    <source>
        <dbReference type="SAM" id="Phobius"/>
    </source>
</evidence>
<feature type="region of interest" description="Disordered" evidence="5">
    <location>
        <begin position="239"/>
        <end position="261"/>
    </location>
</feature>
<dbReference type="InterPro" id="IPR006694">
    <property type="entry name" value="Fatty_acid_hydroxylase"/>
</dbReference>
<proteinExistence type="predicted"/>
<comment type="caution">
    <text evidence="8">The sequence shown here is derived from an EMBL/GenBank/DDBJ whole genome shotgun (WGS) entry which is preliminary data.</text>
</comment>
<reference evidence="9" key="1">
    <citation type="submission" date="2017-09" db="EMBL/GenBank/DDBJ databases">
        <title>FDA dAtabase for Regulatory Grade micrObial Sequences (FDA-ARGOS): Supporting development and validation of Infectious Disease Dx tests.</title>
        <authorList>
            <person name="Minogue T."/>
            <person name="Wolcott M."/>
            <person name="Wasieloski L."/>
            <person name="Aguilar W."/>
            <person name="Moore D."/>
            <person name="Tallon L."/>
            <person name="Sadzewicz L."/>
            <person name="Ott S."/>
            <person name="Zhao X."/>
            <person name="Nagaraj S."/>
            <person name="Vavikolanu K."/>
            <person name="Aluvathingal J."/>
            <person name="Nadendla S."/>
            <person name="Sichtig H."/>
        </authorList>
    </citation>
    <scope>NUCLEOTIDE SEQUENCE [LARGE SCALE GENOMIC DNA]</scope>
    <source>
        <strain evidence="9">FDAARGOS_394</strain>
    </source>
</reference>
<evidence type="ECO:0000313" key="9">
    <source>
        <dbReference type="Proteomes" id="UP000220246"/>
    </source>
</evidence>
<feature type="transmembrane region" description="Helical" evidence="6">
    <location>
        <begin position="170"/>
        <end position="188"/>
    </location>
</feature>
<dbReference type="GO" id="GO:0008610">
    <property type="term" value="P:lipid biosynthetic process"/>
    <property type="evidence" value="ECO:0007669"/>
    <property type="project" value="InterPro"/>
</dbReference>
<evidence type="ECO:0000256" key="2">
    <source>
        <dbReference type="ARBA" id="ARBA00022692"/>
    </source>
</evidence>
<dbReference type="GO" id="GO:0016491">
    <property type="term" value="F:oxidoreductase activity"/>
    <property type="evidence" value="ECO:0007669"/>
    <property type="project" value="InterPro"/>
</dbReference>
<dbReference type="GO" id="GO:0005506">
    <property type="term" value="F:iron ion binding"/>
    <property type="evidence" value="ECO:0007669"/>
    <property type="project" value="InterPro"/>
</dbReference>
<evidence type="ECO:0000256" key="3">
    <source>
        <dbReference type="ARBA" id="ARBA00022989"/>
    </source>
</evidence>
<keyword evidence="9" id="KW-1185">Reference proteome</keyword>
<dbReference type="EMBL" id="PDEA01000001">
    <property type="protein sequence ID" value="PEH89672.1"/>
    <property type="molecule type" value="Genomic_DNA"/>
</dbReference>
<name>A0A2A7UWL0_COMTR</name>
<dbReference type="OrthoDB" id="9770329at2"/>
<dbReference type="RefSeq" id="WP_066532729.1">
    <property type="nucleotide sequence ID" value="NZ_PDEA01000001.1"/>
</dbReference>
<gene>
    <name evidence="8" type="ORF">CRM82_14660</name>
</gene>
<keyword evidence="4 6" id="KW-0472">Membrane</keyword>
<dbReference type="GeneID" id="80801864"/>
<dbReference type="GO" id="GO:0016020">
    <property type="term" value="C:membrane"/>
    <property type="evidence" value="ECO:0007669"/>
    <property type="project" value="UniProtKB-SubCell"/>
</dbReference>
<dbReference type="PANTHER" id="PTHR11863">
    <property type="entry name" value="STEROL DESATURASE"/>
    <property type="match status" value="1"/>
</dbReference>
<keyword evidence="3 6" id="KW-1133">Transmembrane helix</keyword>
<dbReference type="InterPro" id="IPR050307">
    <property type="entry name" value="Sterol_Desaturase_Related"/>
</dbReference>
<sequence length="261" mass="29117">MNAGLWFTQLTAWQVMAVGLAFFGALYLLGGWGMTALTRMLARRQVGKVLDTRALQPDQLQREWRQSALSVLIFGTGMVVPWGLLQLGWAQLAPTASAARVAAEIVVLMVWNDVHFWLNHRLLHAKALVRFHGDHHRSYVTTPWSTYSFHPLEALMLGNIILLPMLVHDFYFWSLAAVPVLSLVLNVIGHSNYDFFPRVSDAHPLAASRRHHLHHARSRGNYGFALAFMDQLMRTQLQAPAPRSAGSSGSAGSPKAPEGRH</sequence>
<protein>
    <submittedName>
        <fullName evidence="8">Desaturase</fullName>
    </submittedName>
</protein>
<organism evidence="8 9">
    <name type="scientific">Comamonas terrigena</name>
    <dbReference type="NCBI Taxonomy" id="32013"/>
    <lineage>
        <taxon>Bacteria</taxon>
        <taxon>Pseudomonadati</taxon>
        <taxon>Pseudomonadota</taxon>
        <taxon>Betaproteobacteria</taxon>
        <taxon>Burkholderiales</taxon>
        <taxon>Comamonadaceae</taxon>
        <taxon>Comamonas</taxon>
    </lineage>
</organism>
<dbReference type="AlphaFoldDB" id="A0A2A7UWL0"/>
<accession>A0A2A7UWL0</accession>
<feature type="domain" description="Fatty acid hydroxylase" evidence="7">
    <location>
        <begin position="106"/>
        <end position="235"/>
    </location>
</feature>
<evidence type="ECO:0000256" key="4">
    <source>
        <dbReference type="ARBA" id="ARBA00023136"/>
    </source>
</evidence>
<evidence type="ECO:0000313" key="8">
    <source>
        <dbReference type="EMBL" id="PEH89672.1"/>
    </source>
</evidence>